<accession>A0ABT0ML45</accession>
<evidence type="ECO:0000256" key="8">
    <source>
        <dbReference type="ARBA" id="ARBA00023239"/>
    </source>
</evidence>
<evidence type="ECO:0000256" key="10">
    <source>
        <dbReference type="RuleBase" id="RU367011"/>
    </source>
</evidence>
<name>A0ABT0ML45_9GAMM</name>
<evidence type="ECO:0000313" key="13">
    <source>
        <dbReference type="Proteomes" id="UP001431217"/>
    </source>
</evidence>
<dbReference type="SMART" id="SM01057">
    <property type="entry name" value="Carb_anhydrase"/>
    <property type="match status" value="1"/>
</dbReference>
<comment type="function">
    <text evidence="2 10">Reversible hydration of carbon dioxide.</text>
</comment>
<dbReference type="PROSITE" id="PS00162">
    <property type="entry name" value="ALPHA_CA_1"/>
    <property type="match status" value="1"/>
</dbReference>
<keyword evidence="8 10" id="KW-0456">Lyase</keyword>
<dbReference type="InterPro" id="IPR036398">
    <property type="entry name" value="CA_dom_sf"/>
</dbReference>
<evidence type="ECO:0000256" key="3">
    <source>
        <dbReference type="ARBA" id="ARBA00010718"/>
    </source>
</evidence>
<dbReference type="PROSITE" id="PS51144">
    <property type="entry name" value="ALPHA_CA_2"/>
    <property type="match status" value="1"/>
</dbReference>
<dbReference type="PANTHER" id="PTHR18952:SF265">
    <property type="entry name" value="CARBONIC ANHYDRASE"/>
    <property type="match status" value="1"/>
</dbReference>
<dbReference type="CDD" id="cd03124">
    <property type="entry name" value="alpha_CA_prokaryotic_like"/>
    <property type="match status" value="1"/>
</dbReference>
<dbReference type="InterPro" id="IPR001148">
    <property type="entry name" value="CA_dom"/>
</dbReference>
<proteinExistence type="inferred from homology"/>
<reference evidence="12 13" key="1">
    <citation type="submission" date="2022-05" db="EMBL/GenBank/DDBJ databases">
        <title>Luteimonas sp. SX5, whole genome shotgun sequencing project.</title>
        <authorList>
            <person name="Zhao G."/>
            <person name="Shen L."/>
        </authorList>
    </citation>
    <scope>NUCLEOTIDE SEQUENCE [LARGE SCALE GENOMIC DNA]</scope>
    <source>
        <strain evidence="12 13">SX5</strain>
    </source>
</reference>
<dbReference type="RefSeq" id="WP_249475301.1">
    <property type="nucleotide sequence ID" value="NZ_JAMBEP010000003.1"/>
</dbReference>
<comment type="similarity">
    <text evidence="3 10">Belongs to the alpha-carbonic anhydrase family.</text>
</comment>
<comment type="catalytic activity">
    <reaction evidence="9 10">
        <text>hydrogencarbonate + H(+) = CO2 + H2O</text>
        <dbReference type="Rhea" id="RHEA:10748"/>
        <dbReference type="ChEBI" id="CHEBI:15377"/>
        <dbReference type="ChEBI" id="CHEBI:15378"/>
        <dbReference type="ChEBI" id="CHEBI:16526"/>
        <dbReference type="ChEBI" id="CHEBI:17544"/>
        <dbReference type="EC" id="4.2.1.1"/>
    </reaction>
</comment>
<evidence type="ECO:0000256" key="2">
    <source>
        <dbReference type="ARBA" id="ARBA00002904"/>
    </source>
</evidence>
<evidence type="ECO:0000256" key="6">
    <source>
        <dbReference type="ARBA" id="ARBA00022723"/>
    </source>
</evidence>
<dbReference type="EC" id="4.2.1.1" evidence="4 10"/>
<organism evidence="12 13">
    <name type="scientific">Luteimonas galliterrae</name>
    <dbReference type="NCBI Taxonomy" id="2940486"/>
    <lineage>
        <taxon>Bacteria</taxon>
        <taxon>Pseudomonadati</taxon>
        <taxon>Pseudomonadota</taxon>
        <taxon>Gammaproteobacteria</taxon>
        <taxon>Lysobacterales</taxon>
        <taxon>Lysobacteraceae</taxon>
        <taxon>Luteimonas</taxon>
    </lineage>
</organism>
<dbReference type="SUPFAM" id="SSF51069">
    <property type="entry name" value="Carbonic anhydrase"/>
    <property type="match status" value="1"/>
</dbReference>
<evidence type="ECO:0000256" key="4">
    <source>
        <dbReference type="ARBA" id="ARBA00012925"/>
    </source>
</evidence>
<dbReference type="Proteomes" id="UP001431217">
    <property type="component" value="Unassembled WGS sequence"/>
</dbReference>
<evidence type="ECO:0000256" key="9">
    <source>
        <dbReference type="ARBA" id="ARBA00048348"/>
    </source>
</evidence>
<evidence type="ECO:0000256" key="1">
    <source>
        <dbReference type="ARBA" id="ARBA00001947"/>
    </source>
</evidence>
<dbReference type="InterPro" id="IPR023561">
    <property type="entry name" value="Carbonic_anhydrase_a-class"/>
</dbReference>
<protein>
    <recommendedName>
        <fullName evidence="5 10">Carbonic anhydrase</fullName>
        <ecNumber evidence="4 10">4.2.1.1</ecNumber>
    </recommendedName>
</protein>
<sequence>MNTATRFTGLLLLSFGLHASAQEGHPKHWGYEGEVGPEHWQEFEADFGVCSSGRNQSPIDLHNFIEADLPRIAFDYKPGGHQVVNNGHAIQVNYSPGSKITVDRIDFELKQYHFHSPSENTIGGKSFPMEAHFVHVDADGNLAVVALMFEEGASNRALEQVWPHVPRVENGKAALAPSVAAADLLHGDRDYYRYEGSLTTPPCSEGVRWFVLKRAAKADAGQLAMVREALGHANNRPVQPVGARAILR</sequence>
<dbReference type="EMBL" id="JAMBEP010000003">
    <property type="protein sequence ID" value="MCL1635602.1"/>
    <property type="molecule type" value="Genomic_DNA"/>
</dbReference>
<keyword evidence="7 10" id="KW-0862">Zinc</keyword>
<evidence type="ECO:0000256" key="7">
    <source>
        <dbReference type="ARBA" id="ARBA00022833"/>
    </source>
</evidence>
<gene>
    <name evidence="12" type="ORF">M2650_13320</name>
</gene>
<dbReference type="Gene3D" id="3.10.200.10">
    <property type="entry name" value="Alpha carbonic anhydrase"/>
    <property type="match status" value="1"/>
</dbReference>
<keyword evidence="13" id="KW-1185">Reference proteome</keyword>
<comment type="cofactor">
    <cofactor evidence="1 10">
        <name>Zn(2+)</name>
        <dbReference type="ChEBI" id="CHEBI:29105"/>
    </cofactor>
</comment>
<dbReference type="InterPro" id="IPR018338">
    <property type="entry name" value="Carbonic_anhydrase_a-class_CS"/>
</dbReference>
<dbReference type="InterPro" id="IPR041891">
    <property type="entry name" value="Alpha_CA_prokaryot-like"/>
</dbReference>
<dbReference type="Pfam" id="PF00194">
    <property type="entry name" value="Carb_anhydrase"/>
    <property type="match status" value="1"/>
</dbReference>
<comment type="caution">
    <text evidence="12">The sequence shown here is derived from an EMBL/GenBank/DDBJ whole genome shotgun (WGS) entry which is preliminary data.</text>
</comment>
<keyword evidence="6 10" id="KW-0479">Metal-binding</keyword>
<dbReference type="PANTHER" id="PTHR18952">
    <property type="entry name" value="CARBONIC ANHYDRASE"/>
    <property type="match status" value="1"/>
</dbReference>
<evidence type="ECO:0000259" key="11">
    <source>
        <dbReference type="PROSITE" id="PS51144"/>
    </source>
</evidence>
<feature type="domain" description="Alpha-carbonic anhydrase" evidence="11">
    <location>
        <begin position="27"/>
        <end position="248"/>
    </location>
</feature>
<evidence type="ECO:0000313" key="12">
    <source>
        <dbReference type="EMBL" id="MCL1635602.1"/>
    </source>
</evidence>
<evidence type="ECO:0000256" key="5">
    <source>
        <dbReference type="ARBA" id="ARBA00014628"/>
    </source>
</evidence>